<proteinExistence type="predicted"/>
<dbReference type="Proteomes" id="UP001177003">
    <property type="component" value="Chromosome 0"/>
</dbReference>
<sequence length="406" mass="44855">MLLSLILIAQKRRVFDSLLLSKHCCSYGLIWKKDSFGCYGGACGGGRRYLEGEYECFISLGGASDLMAEDESRTEISINNEETAGSSSKQDNIHQEINKEDDGGWLQLSLGGGTHVQSTTSHNYHRPDHQISLGPRLVELDLLPGGSGSSSGGGETSSQQILMRPLTNLTAAPLPIPPPHQHHLGFQAPDFRGSLPTITAAPSPTFFLQQHRGSPASTTIDSLPAITFIHHDQQYDNNFLPFRSYPLTLNPHLSSSPSFSASLEQPPASGSYQGRPLHFHGGIDVTGPPPRIDLRVVDPPRRPHSGVWFILQASQNQTKEPYLPQVPKSYLRIKDGRMTVRLLIKYLVNKLKLESEFEKEKVGDCGNSPKEEIIQTCKNMVDERNMRTNSNGLKLSIYSVNLFLDQ</sequence>
<protein>
    <submittedName>
        <fullName evidence="1">Uncharacterized protein</fullName>
    </submittedName>
</protein>
<dbReference type="InterPro" id="IPR044171">
    <property type="entry name" value="LAX2-like"/>
</dbReference>
<evidence type="ECO:0000313" key="1">
    <source>
        <dbReference type="EMBL" id="CAI9265287.1"/>
    </source>
</evidence>
<name>A0AA35VPZ7_LACSI</name>
<evidence type="ECO:0000313" key="2">
    <source>
        <dbReference type="Proteomes" id="UP001177003"/>
    </source>
</evidence>
<dbReference type="PANTHER" id="PTHR47290:SF4">
    <property type="entry name" value="RING FINGER PROTEIN"/>
    <property type="match status" value="1"/>
</dbReference>
<reference evidence="1" key="1">
    <citation type="submission" date="2023-04" db="EMBL/GenBank/DDBJ databases">
        <authorList>
            <person name="Vijverberg K."/>
            <person name="Xiong W."/>
            <person name="Schranz E."/>
        </authorList>
    </citation>
    <scope>NUCLEOTIDE SEQUENCE</scope>
</reference>
<organism evidence="1 2">
    <name type="scientific">Lactuca saligna</name>
    <name type="common">Willowleaf lettuce</name>
    <dbReference type="NCBI Taxonomy" id="75948"/>
    <lineage>
        <taxon>Eukaryota</taxon>
        <taxon>Viridiplantae</taxon>
        <taxon>Streptophyta</taxon>
        <taxon>Embryophyta</taxon>
        <taxon>Tracheophyta</taxon>
        <taxon>Spermatophyta</taxon>
        <taxon>Magnoliopsida</taxon>
        <taxon>eudicotyledons</taxon>
        <taxon>Gunneridae</taxon>
        <taxon>Pentapetalae</taxon>
        <taxon>asterids</taxon>
        <taxon>campanulids</taxon>
        <taxon>Asterales</taxon>
        <taxon>Asteraceae</taxon>
        <taxon>Cichorioideae</taxon>
        <taxon>Cichorieae</taxon>
        <taxon>Lactucinae</taxon>
        <taxon>Lactuca</taxon>
    </lineage>
</organism>
<keyword evidence="2" id="KW-1185">Reference proteome</keyword>
<gene>
    <name evidence="1" type="ORF">LSALG_LOCUS5901</name>
</gene>
<dbReference type="AlphaFoldDB" id="A0AA35VPZ7"/>
<dbReference type="PANTHER" id="PTHR47290">
    <property type="entry name" value="RING FINGER PROTEIN"/>
    <property type="match status" value="1"/>
</dbReference>
<accession>A0AA35VPZ7</accession>
<dbReference type="EMBL" id="OX465086">
    <property type="protein sequence ID" value="CAI9265287.1"/>
    <property type="molecule type" value="Genomic_DNA"/>
</dbReference>